<feature type="transmembrane region" description="Helical" evidence="5">
    <location>
        <begin position="515"/>
        <end position="533"/>
    </location>
</feature>
<comment type="subcellular location">
    <subcellularLocation>
        <location evidence="1">Cell membrane</location>
        <topology evidence="1">Multi-pass membrane protein</topology>
    </subcellularLocation>
</comment>
<evidence type="ECO:0000256" key="2">
    <source>
        <dbReference type="ARBA" id="ARBA00022692"/>
    </source>
</evidence>
<dbReference type="GO" id="GO:0005886">
    <property type="term" value="C:plasma membrane"/>
    <property type="evidence" value="ECO:0007669"/>
    <property type="project" value="UniProtKB-SubCell"/>
</dbReference>
<feature type="transmembrane region" description="Helical" evidence="5">
    <location>
        <begin position="314"/>
        <end position="335"/>
    </location>
</feature>
<evidence type="ECO:0000256" key="1">
    <source>
        <dbReference type="ARBA" id="ARBA00004651"/>
    </source>
</evidence>
<sequence>MKTSVGASPNDSGTDEKFGLRTVWLIFVVCTAVSMVVAAMAALNTAIPEIAPDIEATSNQLTWLIDGYTLTLAALLLPAGALGDRYGRRLALVGGLIIFAIGSLLPVWISDPNLFIASRCFTGVGAAFAMPATLSLITSGVPESKRPLAVSIWAGVAGIGAIGGFFVTGILLEFFDWHSIFIAFAVAAGTTAVLSCTIPTSRDSTSKRFDLIGSISSAAAIALVVFGLIEAPHRGWVNPLVIAALVGGVALIGVFWMLQTRRAQPLLDVTLFRNRAFSAGAFSIMLQFLVAFGVFFVLLQRLQLVFGYSPLKSAVAMFPLVVVVMIFSLLGNWVAVKINLRAILAVGTFFMGVGVIMLGVIDHTEYWTIAVSLVVMAAGLGIATAPSTTGIMVNTPADNQGVGSAVNDTARELGSALGIAIAGSLLAAGYTRDVQPTADSAQNQLTQAASQLQAAGQAEQAQQATSAAGSISEHITRTLAEALQVAQGIAPRQPELAAQISEGAREAFVGPMNTACIVLGSIGIAGAVLLAMFTPRAMGGQDATVGELPTAHPAAASAAKSSTD</sequence>
<organism evidence="7 8">
    <name type="scientific">Williamsia marianensis</name>
    <dbReference type="NCBI Taxonomy" id="85044"/>
    <lineage>
        <taxon>Bacteria</taxon>
        <taxon>Bacillati</taxon>
        <taxon>Actinomycetota</taxon>
        <taxon>Actinomycetes</taxon>
        <taxon>Mycobacteriales</taxon>
        <taxon>Nocardiaceae</taxon>
        <taxon>Williamsia</taxon>
    </lineage>
</organism>
<reference evidence="7 8" key="1">
    <citation type="submission" date="2017-10" db="EMBL/GenBank/DDBJ databases">
        <title>The draft genome sequence of Williamsia sp. BULT 1.1 isolated from the semi-arid grassland soils from South Africa.</title>
        <authorList>
            <person name="Kabwe M.H."/>
            <person name="Govender N."/>
            <person name="Mutseka Lunga P."/>
            <person name="Vikram S."/>
            <person name="Makhalanyane T.P."/>
        </authorList>
    </citation>
    <scope>NUCLEOTIDE SEQUENCE [LARGE SCALE GENOMIC DNA]</scope>
    <source>
        <strain evidence="7 8">BULT 1.1</strain>
    </source>
</reference>
<dbReference type="AlphaFoldDB" id="A0A2G3PQX1"/>
<feature type="domain" description="Major facilitator superfamily (MFS) profile" evidence="6">
    <location>
        <begin position="25"/>
        <end position="538"/>
    </location>
</feature>
<evidence type="ECO:0000313" key="8">
    <source>
        <dbReference type="Proteomes" id="UP000225108"/>
    </source>
</evidence>
<dbReference type="PROSITE" id="PS50850">
    <property type="entry name" value="MFS"/>
    <property type="match status" value="1"/>
</dbReference>
<dbReference type="Gene3D" id="1.20.1250.20">
    <property type="entry name" value="MFS general substrate transporter like domains"/>
    <property type="match status" value="2"/>
</dbReference>
<keyword evidence="4 5" id="KW-0472">Membrane</keyword>
<evidence type="ECO:0000259" key="6">
    <source>
        <dbReference type="PROSITE" id="PS50850"/>
    </source>
</evidence>
<dbReference type="GO" id="GO:0022857">
    <property type="term" value="F:transmembrane transporter activity"/>
    <property type="evidence" value="ECO:0007669"/>
    <property type="project" value="InterPro"/>
</dbReference>
<accession>A0A2G3PQX1</accession>
<feature type="transmembrane region" description="Helical" evidence="5">
    <location>
        <begin position="367"/>
        <end position="385"/>
    </location>
</feature>
<comment type="caution">
    <text evidence="7">The sequence shown here is derived from an EMBL/GenBank/DDBJ whole genome shotgun (WGS) entry which is preliminary data.</text>
</comment>
<keyword evidence="3 5" id="KW-1133">Transmembrane helix</keyword>
<feature type="transmembrane region" description="Helical" evidence="5">
    <location>
        <begin position="148"/>
        <end position="171"/>
    </location>
</feature>
<feature type="transmembrane region" description="Helical" evidence="5">
    <location>
        <begin position="209"/>
        <end position="229"/>
    </location>
</feature>
<dbReference type="PRINTS" id="PR01036">
    <property type="entry name" value="TCRTETB"/>
</dbReference>
<dbReference type="PANTHER" id="PTHR42718:SF42">
    <property type="entry name" value="EXPORT PROTEIN"/>
    <property type="match status" value="1"/>
</dbReference>
<dbReference type="InterPro" id="IPR020846">
    <property type="entry name" value="MFS_dom"/>
</dbReference>
<feature type="transmembrane region" description="Helical" evidence="5">
    <location>
        <begin position="342"/>
        <end position="361"/>
    </location>
</feature>
<keyword evidence="2 5" id="KW-0812">Transmembrane</keyword>
<dbReference type="InterPro" id="IPR011701">
    <property type="entry name" value="MFS"/>
</dbReference>
<evidence type="ECO:0000313" key="7">
    <source>
        <dbReference type="EMBL" id="PHV68237.1"/>
    </source>
</evidence>
<dbReference type="InterPro" id="IPR036259">
    <property type="entry name" value="MFS_trans_sf"/>
</dbReference>
<evidence type="ECO:0000256" key="4">
    <source>
        <dbReference type="ARBA" id="ARBA00023136"/>
    </source>
</evidence>
<dbReference type="PANTHER" id="PTHR42718">
    <property type="entry name" value="MAJOR FACILITATOR SUPERFAMILY MULTIDRUG TRANSPORTER MFSC"/>
    <property type="match status" value="1"/>
</dbReference>
<proteinExistence type="predicted"/>
<protein>
    <submittedName>
        <fullName evidence="7">MFS transporter</fullName>
    </submittedName>
</protein>
<dbReference type="CDD" id="cd17321">
    <property type="entry name" value="MFS_MMR_MDR_like"/>
    <property type="match status" value="1"/>
</dbReference>
<feature type="transmembrane region" description="Helical" evidence="5">
    <location>
        <begin position="23"/>
        <end position="43"/>
    </location>
</feature>
<feature type="transmembrane region" description="Helical" evidence="5">
    <location>
        <begin position="90"/>
        <end position="109"/>
    </location>
</feature>
<dbReference type="Proteomes" id="UP000225108">
    <property type="component" value="Unassembled WGS sequence"/>
</dbReference>
<dbReference type="EMBL" id="PEBD01000004">
    <property type="protein sequence ID" value="PHV68237.1"/>
    <property type="molecule type" value="Genomic_DNA"/>
</dbReference>
<evidence type="ECO:0000256" key="5">
    <source>
        <dbReference type="SAM" id="Phobius"/>
    </source>
</evidence>
<feature type="transmembrane region" description="Helical" evidence="5">
    <location>
        <begin position="235"/>
        <end position="258"/>
    </location>
</feature>
<feature type="transmembrane region" description="Helical" evidence="5">
    <location>
        <begin position="115"/>
        <end position="136"/>
    </location>
</feature>
<dbReference type="Pfam" id="PF07690">
    <property type="entry name" value="MFS_1"/>
    <property type="match status" value="1"/>
</dbReference>
<feature type="transmembrane region" description="Helical" evidence="5">
    <location>
        <begin position="177"/>
        <end position="197"/>
    </location>
</feature>
<dbReference type="RefSeq" id="WP_099381388.1">
    <property type="nucleotide sequence ID" value="NZ_PEBD01000004.1"/>
</dbReference>
<feature type="transmembrane region" description="Helical" evidence="5">
    <location>
        <begin position="63"/>
        <end position="83"/>
    </location>
</feature>
<name>A0A2G3PQX1_WILMA</name>
<feature type="transmembrane region" description="Helical" evidence="5">
    <location>
        <begin position="279"/>
        <end position="302"/>
    </location>
</feature>
<dbReference type="SUPFAM" id="SSF103473">
    <property type="entry name" value="MFS general substrate transporter"/>
    <property type="match status" value="2"/>
</dbReference>
<gene>
    <name evidence="7" type="ORF">CSW57_03055</name>
</gene>
<evidence type="ECO:0000256" key="3">
    <source>
        <dbReference type="ARBA" id="ARBA00022989"/>
    </source>
</evidence>